<evidence type="ECO:0000256" key="1">
    <source>
        <dbReference type="SAM" id="MobiDB-lite"/>
    </source>
</evidence>
<proteinExistence type="predicted"/>
<dbReference type="GO" id="GO:0008237">
    <property type="term" value="F:metallopeptidase activity"/>
    <property type="evidence" value="ECO:0007669"/>
    <property type="project" value="InterPro"/>
</dbReference>
<evidence type="ECO:0000313" key="4">
    <source>
        <dbReference type="Proteomes" id="UP000821866"/>
    </source>
</evidence>
<dbReference type="Gene3D" id="1.10.1380.10">
    <property type="entry name" value="Neutral endopeptidase , domain2"/>
    <property type="match status" value="1"/>
</dbReference>
<name>A0A9J6EDB0_RHIMP</name>
<gene>
    <name evidence="3" type="ORF">HPB51_024511</name>
</gene>
<accession>A0A9J6EDB0</accession>
<dbReference type="GO" id="GO:0006508">
    <property type="term" value="P:proteolysis"/>
    <property type="evidence" value="ECO:0007669"/>
    <property type="project" value="InterPro"/>
</dbReference>
<feature type="region of interest" description="Disordered" evidence="1">
    <location>
        <begin position="1"/>
        <end position="29"/>
    </location>
</feature>
<dbReference type="Gene3D" id="3.40.390.10">
    <property type="entry name" value="Collagenase (Catalytic Domain)"/>
    <property type="match status" value="1"/>
</dbReference>
<organism evidence="3 4">
    <name type="scientific">Rhipicephalus microplus</name>
    <name type="common">Cattle tick</name>
    <name type="synonym">Boophilus microplus</name>
    <dbReference type="NCBI Taxonomy" id="6941"/>
    <lineage>
        <taxon>Eukaryota</taxon>
        <taxon>Metazoa</taxon>
        <taxon>Ecdysozoa</taxon>
        <taxon>Arthropoda</taxon>
        <taxon>Chelicerata</taxon>
        <taxon>Arachnida</taxon>
        <taxon>Acari</taxon>
        <taxon>Parasitiformes</taxon>
        <taxon>Ixodida</taxon>
        <taxon>Ixodoidea</taxon>
        <taxon>Ixodidae</taxon>
        <taxon>Rhipicephalinae</taxon>
        <taxon>Rhipicephalus</taxon>
        <taxon>Boophilus</taxon>
    </lineage>
</organism>
<evidence type="ECO:0000313" key="3">
    <source>
        <dbReference type="EMBL" id="KAH8032382.1"/>
    </source>
</evidence>
<feature type="domain" description="Peptidase M13 N-terminal" evidence="2">
    <location>
        <begin position="96"/>
        <end position="402"/>
    </location>
</feature>
<keyword evidence="4" id="KW-1185">Reference proteome</keyword>
<reference evidence="3" key="1">
    <citation type="journal article" date="2020" name="Cell">
        <title>Large-Scale Comparative Analyses of Tick Genomes Elucidate Their Genetic Diversity and Vector Capacities.</title>
        <authorList>
            <consortium name="Tick Genome and Microbiome Consortium (TIGMIC)"/>
            <person name="Jia N."/>
            <person name="Wang J."/>
            <person name="Shi W."/>
            <person name="Du L."/>
            <person name="Sun Y."/>
            <person name="Zhan W."/>
            <person name="Jiang J.F."/>
            <person name="Wang Q."/>
            <person name="Zhang B."/>
            <person name="Ji P."/>
            <person name="Bell-Sakyi L."/>
            <person name="Cui X.M."/>
            <person name="Yuan T.T."/>
            <person name="Jiang B.G."/>
            <person name="Yang W.F."/>
            <person name="Lam T.T."/>
            <person name="Chang Q.C."/>
            <person name="Ding S.J."/>
            <person name="Wang X.J."/>
            <person name="Zhu J.G."/>
            <person name="Ruan X.D."/>
            <person name="Zhao L."/>
            <person name="Wei J.T."/>
            <person name="Ye R.Z."/>
            <person name="Que T.C."/>
            <person name="Du C.H."/>
            <person name="Zhou Y.H."/>
            <person name="Cheng J.X."/>
            <person name="Dai P.F."/>
            <person name="Guo W.B."/>
            <person name="Han X.H."/>
            <person name="Huang E.J."/>
            <person name="Li L.F."/>
            <person name="Wei W."/>
            <person name="Gao Y.C."/>
            <person name="Liu J.Z."/>
            <person name="Shao H.Z."/>
            <person name="Wang X."/>
            <person name="Wang C.C."/>
            <person name="Yang T.C."/>
            <person name="Huo Q.B."/>
            <person name="Li W."/>
            <person name="Chen H.Y."/>
            <person name="Chen S.E."/>
            <person name="Zhou L.G."/>
            <person name="Ni X.B."/>
            <person name="Tian J.H."/>
            <person name="Sheng Y."/>
            <person name="Liu T."/>
            <person name="Pan Y.S."/>
            <person name="Xia L.Y."/>
            <person name="Li J."/>
            <person name="Zhao F."/>
            <person name="Cao W.C."/>
        </authorList>
    </citation>
    <scope>NUCLEOTIDE SEQUENCE</scope>
    <source>
        <strain evidence="3">Rmic-2018</strain>
    </source>
</reference>
<dbReference type="AlphaFoldDB" id="A0A9J6EDB0"/>
<dbReference type="Pfam" id="PF05649">
    <property type="entry name" value="Peptidase_M13_N"/>
    <property type="match status" value="1"/>
</dbReference>
<protein>
    <recommendedName>
        <fullName evidence="2">Peptidase M13 N-terminal domain-containing protein</fullName>
    </recommendedName>
</protein>
<dbReference type="InterPro" id="IPR042089">
    <property type="entry name" value="Peptidase_M13_dom_2"/>
</dbReference>
<dbReference type="VEuPathDB" id="VectorBase:LOC119168431"/>
<dbReference type="EMBL" id="JABSTU010000005">
    <property type="protein sequence ID" value="KAH8032382.1"/>
    <property type="molecule type" value="Genomic_DNA"/>
</dbReference>
<comment type="caution">
    <text evidence="3">The sequence shown here is derived from an EMBL/GenBank/DDBJ whole genome shotgun (WGS) entry which is preliminary data.</text>
</comment>
<sequence>MRRRRSSVRLTPLPRPRPRSAQVPPSHVPCSPVLKDTSSASSCPRYSCFVLPAVLVTTTTLLATPALLLTQLDPWKRDQFTLDEDLQRSRNYGVHPCDDFYQHVCGHWDQHYFRGYWSPVQKYEHLIQGQAIKHHLLRQIPKNPVRARDKASALLLKCLSRKGGESLRTLQNILKELGLSWPQKTPASRRELLGTLVKSSLHFGIHVFWAFFVGRHPSRPNKNIIYTTLDERAIDWIRTFQRLIHFGKHRAYLRRCAEIVGGTGQSYSIMIHSVTTAHSLMAQQIHLLWNPVGLPAYMDLHDPELRRALNGHLADDSQLWPENVIVSLQPDLFYELNATHFTISNLTENFKLFLGAYVVWLFSPYASSYLTTRMLEDMGLESSAKQYQHRRCTQALENILPLVMWEVEHGDYNYRLYTWKMLRFIALSVNRLEEVYGDAFREYFTSVVSRVGVNAWNMTLRWEVLDSVYSYVPFDSAAVFLDMYIRISVKSIGILKKSLHRTTLTVLHSPGFATFRLYRMLVAREVIVPNYLRTPPLFDVRHPLPVLVALVANVVCRELTVLGRFILYYDRNFTVSVPVMMLSSFDISLSPLL</sequence>
<dbReference type="Proteomes" id="UP000821866">
    <property type="component" value="Chromosome 3"/>
</dbReference>
<dbReference type="InterPro" id="IPR024079">
    <property type="entry name" value="MetalloPept_cat_dom_sf"/>
</dbReference>
<reference evidence="3" key="2">
    <citation type="submission" date="2021-09" db="EMBL/GenBank/DDBJ databases">
        <authorList>
            <person name="Jia N."/>
            <person name="Wang J."/>
            <person name="Shi W."/>
            <person name="Du L."/>
            <person name="Sun Y."/>
            <person name="Zhan W."/>
            <person name="Jiang J."/>
            <person name="Wang Q."/>
            <person name="Zhang B."/>
            <person name="Ji P."/>
            <person name="Sakyi L.B."/>
            <person name="Cui X."/>
            <person name="Yuan T."/>
            <person name="Jiang B."/>
            <person name="Yang W."/>
            <person name="Lam T.T.-Y."/>
            <person name="Chang Q."/>
            <person name="Ding S."/>
            <person name="Wang X."/>
            <person name="Zhu J."/>
            <person name="Ruan X."/>
            <person name="Zhao L."/>
            <person name="Wei J."/>
            <person name="Que T."/>
            <person name="Du C."/>
            <person name="Cheng J."/>
            <person name="Dai P."/>
            <person name="Han X."/>
            <person name="Huang E."/>
            <person name="Gao Y."/>
            <person name="Liu J."/>
            <person name="Shao H."/>
            <person name="Ye R."/>
            <person name="Li L."/>
            <person name="Wei W."/>
            <person name="Wang X."/>
            <person name="Wang C."/>
            <person name="Huo Q."/>
            <person name="Li W."/>
            <person name="Guo W."/>
            <person name="Chen H."/>
            <person name="Chen S."/>
            <person name="Zhou L."/>
            <person name="Zhou L."/>
            <person name="Ni X."/>
            <person name="Tian J."/>
            <person name="Zhou Y."/>
            <person name="Sheng Y."/>
            <person name="Liu T."/>
            <person name="Pan Y."/>
            <person name="Xia L."/>
            <person name="Li J."/>
            <person name="Zhao F."/>
            <person name="Cao W."/>
        </authorList>
    </citation>
    <scope>NUCLEOTIDE SEQUENCE</scope>
    <source>
        <strain evidence="3">Rmic-2018</strain>
        <tissue evidence="3">Larvae</tissue>
    </source>
</reference>
<dbReference type="InterPro" id="IPR008753">
    <property type="entry name" value="Peptidase_M13_N"/>
</dbReference>
<dbReference type="SUPFAM" id="SSF55486">
    <property type="entry name" value="Metalloproteases ('zincins'), catalytic domain"/>
    <property type="match status" value="1"/>
</dbReference>
<evidence type="ECO:0000259" key="2">
    <source>
        <dbReference type="Pfam" id="PF05649"/>
    </source>
</evidence>